<dbReference type="AlphaFoldDB" id="F0WW15"/>
<dbReference type="HOGENOM" id="CLU_285827_0_0_1"/>
<reference evidence="1" key="2">
    <citation type="submission" date="2011-02" db="EMBL/GenBank/DDBJ databases">
        <authorList>
            <person name="MacLean D."/>
        </authorList>
    </citation>
    <scope>NUCLEOTIDE SEQUENCE</scope>
</reference>
<name>F0WW15_9STRA</name>
<reference evidence="1" key="1">
    <citation type="journal article" date="2011" name="PLoS Biol.">
        <title>Gene gain and loss during evolution of obligate parasitism in the white rust pathogen of Arabidopsis thaliana.</title>
        <authorList>
            <person name="Kemen E."/>
            <person name="Gardiner A."/>
            <person name="Schultz-Larsen T."/>
            <person name="Kemen A.C."/>
            <person name="Balmuth A.L."/>
            <person name="Robert-Seilaniantz A."/>
            <person name="Bailey K."/>
            <person name="Holub E."/>
            <person name="Studholme D.J."/>
            <person name="Maclean D."/>
            <person name="Jones J.D."/>
        </authorList>
    </citation>
    <scope>NUCLEOTIDE SEQUENCE</scope>
</reference>
<dbReference type="InterPro" id="IPR015943">
    <property type="entry name" value="WD40/YVTN_repeat-like_dom_sf"/>
</dbReference>
<organism evidence="1">
    <name type="scientific">Albugo laibachii Nc14</name>
    <dbReference type="NCBI Taxonomy" id="890382"/>
    <lineage>
        <taxon>Eukaryota</taxon>
        <taxon>Sar</taxon>
        <taxon>Stramenopiles</taxon>
        <taxon>Oomycota</taxon>
        <taxon>Peronosporomycetes</taxon>
        <taxon>Albuginales</taxon>
        <taxon>Albuginaceae</taxon>
        <taxon>Albugo</taxon>
    </lineage>
</organism>
<dbReference type="SUPFAM" id="SSF50978">
    <property type="entry name" value="WD40 repeat-like"/>
    <property type="match status" value="1"/>
</dbReference>
<sequence length="1099" mass="123472">MDLEKAQMATRMLPTDSAHSFRRKLELVDKISYLTYEKSEKQNRIVAITIHPVRQWIAAIDSLRAGECVVWNYKTQKIVVRFSLDASNDSYQDMDYEERESEIAAGLPAALNVLSPSALARQAIARSASPNSSYLRVSRKSSALQFLFYDYQVIQETTKVPIERNWHKEWLILIANNNIMVFDLNHNGSMRRFSSEELLKNEPTCITVLPGGLLAIGCHDGKIRLWDPHMWKISKVVDTGLTRELQDLKLLTPLKSSKQEIDRGRFITGLCVDGKLSIWSIVSASNSWEFVKVSELELKEYNKSWESTFGFAEIKVHHAQEMLTVSTKDGTIYVFDVLHLFYAAKPVLFVGMLPSVKANFVAVFARVKRGSFTIASASSLTSGISMSDLVVKTRLSLRENTSTSYFEYACGRVYESKDLCSWIPQTKKMKIISMTSGTGTRNDIICVVTTSGLLLLEACCLTTTCAPIFIPRSGDRVPLVAVSSNDRVMIRFLEEQGIEGKDEYKLQDGGAENALESCRMPQLQSSQSDSTYLSALLLGAAHGEILQMDSELRNQKSITLHRVFSGSTTSIAWHPGMNRFAIVMPQEQTEQHLKKPSNRRRNFIFGRASSHDDASSPRTLHNVPPPSVLAVYDIVGEVQVELIDDSFTAGDGQILHIFSGPLLGLVRYEMEDAPGSHDTSTDTKSSDASTNLFRKKRQESGLNAFSPTLGALKGGQTPTTTTEQTIKRTWLEFYEWGVKSPAKFALCKVGLPIPCPMTLAWEPKSNRFCALVYSRTINIYSFHSSETESMTKLHEIPIGEQVVCIKWIQYTLFILSNSSLRCYFMSKTKYYSFQVASSTGTIDSMDQTLVYEDLELLRNMKKFEFPKAQYLPSQIVTIFGVHKANLLLADAFANIYQIDLSNQILQCCIHVSNGRPQDALKALKCPLISESVIKFIASVMEGFGFIRDALSISRLPTRFKIEICIKHNCIEELVGLLGQVQTDSDSVMGTSSFQRGCIALYRFDRLCELEDLHAKLHARPHDAIFLAAMLGDSKKHQDALLQHEDFALAMYAAQEKGQDTTLILEKWNEHLQLPTASWRSLMGKLHLDHEHSSLKVFSP</sequence>
<dbReference type="InterPro" id="IPR036322">
    <property type="entry name" value="WD40_repeat_dom_sf"/>
</dbReference>
<dbReference type="EMBL" id="FR824353">
    <property type="protein sequence ID" value="CCA25618.1"/>
    <property type="molecule type" value="Genomic_DNA"/>
</dbReference>
<evidence type="ECO:0000313" key="1">
    <source>
        <dbReference type="EMBL" id="CCA25618.1"/>
    </source>
</evidence>
<dbReference type="Gene3D" id="2.130.10.10">
    <property type="entry name" value="YVTN repeat-like/Quinoprotein amine dehydrogenase"/>
    <property type="match status" value="1"/>
</dbReference>
<protein>
    <submittedName>
        <fullName evidence="1">Uncharacterized protein AlNc14C308G10465</fullName>
    </submittedName>
</protein>
<accession>F0WW15</accession>
<gene>
    <name evidence="1" type="primary">AlNc14C308G10465</name>
    <name evidence="1" type="ORF">ALNC14_117620</name>
</gene>
<proteinExistence type="predicted"/>